<dbReference type="Proteomes" id="UP000009192">
    <property type="component" value="Unassembled WGS sequence"/>
</dbReference>
<feature type="transmembrane region" description="Helical" evidence="1">
    <location>
        <begin position="28"/>
        <end position="49"/>
    </location>
</feature>
<proteinExistence type="predicted"/>
<gene>
    <name evidence="2" type="primary">Dmoj\GI17955</name>
    <name evidence="2" type="ORF">Dmoj_GI17955</name>
</gene>
<organism evidence="2 3">
    <name type="scientific">Drosophila mojavensis</name>
    <name type="common">Fruit fly</name>
    <dbReference type="NCBI Taxonomy" id="7230"/>
    <lineage>
        <taxon>Eukaryota</taxon>
        <taxon>Metazoa</taxon>
        <taxon>Ecdysozoa</taxon>
        <taxon>Arthropoda</taxon>
        <taxon>Hexapoda</taxon>
        <taxon>Insecta</taxon>
        <taxon>Pterygota</taxon>
        <taxon>Neoptera</taxon>
        <taxon>Endopterygota</taxon>
        <taxon>Diptera</taxon>
        <taxon>Brachycera</taxon>
        <taxon>Muscomorpha</taxon>
        <taxon>Ephydroidea</taxon>
        <taxon>Drosophilidae</taxon>
        <taxon>Drosophila</taxon>
    </lineage>
</organism>
<evidence type="ECO:0000313" key="3">
    <source>
        <dbReference type="Proteomes" id="UP000009192"/>
    </source>
</evidence>
<dbReference type="PANTHER" id="PTHR28635:SF1">
    <property type="entry name" value="TRANSMEMBRANE INNER EAR EXPRESSED PROTEIN"/>
    <property type="match status" value="1"/>
</dbReference>
<dbReference type="InterPro" id="IPR032006">
    <property type="entry name" value="TMIE"/>
</dbReference>
<dbReference type="PANTHER" id="PTHR28635">
    <property type="entry name" value="TRANSMEMBRANE INNER EAR EXPRESSED PROTEIN"/>
    <property type="match status" value="1"/>
</dbReference>
<sequence length="105" mass="12529">MDDDTDIFDIDPKEAWLEKITIGGFRRWHIIAAVLGILMSIMIMVCCCIRFRIPRTKQEIEADYQRKQITKKFREKLQQIKNSEMDDMDLQKALAYIKLEQYDDP</sequence>
<dbReference type="AlphaFoldDB" id="A0A0Q9X6A5"/>
<protein>
    <submittedName>
        <fullName evidence="2">Uncharacterized protein, isoform B</fullName>
    </submittedName>
</protein>
<dbReference type="OrthoDB" id="6154284at2759"/>
<keyword evidence="1" id="KW-0812">Transmembrane</keyword>
<dbReference type="Pfam" id="PF16038">
    <property type="entry name" value="TMIE"/>
    <property type="match status" value="1"/>
</dbReference>
<name>A0A0Q9X6A5_DROMO</name>
<keyword evidence="3" id="KW-1185">Reference proteome</keyword>
<evidence type="ECO:0000313" key="2">
    <source>
        <dbReference type="EMBL" id="KRG03517.1"/>
    </source>
</evidence>
<keyword evidence="1" id="KW-0472">Membrane</keyword>
<keyword evidence="1" id="KW-1133">Transmembrane helix</keyword>
<reference evidence="2 3" key="1">
    <citation type="journal article" date="2007" name="Nature">
        <title>Evolution of genes and genomes on the Drosophila phylogeny.</title>
        <authorList>
            <consortium name="Drosophila 12 Genomes Consortium"/>
            <person name="Clark A.G."/>
            <person name="Eisen M.B."/>
            <person name="Smith D.R."/>
            <person name="Bergman C.M."/>
            <person name="Oliver B."/>
            <person name="Markow T.A."/>
            <person name="Kaufman T.C."/>
            <person name="Kellis M."/>
            <person name="Gelbart W."/>
            <person name="Iyer V.N."/>
            <person name="Pollard D.A."/>
            <person name="Sackton T.B."/>
            <person name="Larracuente A.M."/>
            <person name="Singh N.D."/>
            <person name="Abad J.P."/>
            <person name="Abt D.N."/>
            <person name="Adryan B."/>
            <person name="Aguade M."/>
            <person name="Akashi H."/>
            <person name="Anderson W.W."/>
            <person name="Aquadro C.F."/>
            <person name="Ardell D.H."/>
            <person name="Arguello R."/>
            <person name="Artieri C.G."/>
            <person name="Barbash D.A."/>
            <person name="Barker D."/>
            <person name="Barsanti P."/>
            <person name="Batterham P."/>
            <person name="Batzoglou S."/>
            <person name="Begun D."/>
            <person name="Bhutkar A."/>
            <person name="Blanco E."/>
            <person name="Bosak S.A."/>
            <person name="Bradley R.K."/>
            <person name="Brand A.D."/>
            <person name="Brent M.R."/>
            <person name="Brooks A.N."/>
            <person name="Brown R.H."/>
            <person name="Butlin R.K."/>
            <person name="Caggese C."/>
            <person name="Calvi B.R."/>
            <person name="Bernardo de Carvalho A."/>
            <person name="Caspi A."/>
            <person name="Castrezana S."/>
            <person name="Celniker S.E."/>
            <person name="Chang J.L."/>
            <person name="Chapple C."/>
            <person name="Chatterji S."/>
            <person name="Chinwalla A."/>
            <person name="Civetta A."/>
            <person name="Clifton S.W."/>
            <person name="Comeron J.M."/>
            <person name="Costello J.C."/>
            <person name="Coyne J.A."/>
            <person name="Daub J."/>
            <person name="David R.G."/>
            <person name="Delcher A.L."/>
            <person name="Delehaunty K."/>
            <person name="Do C.B."/>
            <person name="Ebling H."/>
            <person name="Edwards K."/>
            <person name="Eickbush T."/>
            <person name="Evans J.D."/>
            <person name="Filipski A."/>
            <person name="Findeiss S."/>
            <person name="Freyhult E."/>
            <person name="Fulton L."/>
            <person name="Fulton R."/>
            <person name="Garcia A.C."/>
            <person name="Gardiner A."/>
            <person name="Garfield D.A."/>
            <person name="Garvin B.E."/>
            <person name="Gibson G."/>
            <person name="Gilbert D."/>
            <person name="Gnerre S."/>
            <person name="Godfrey J."/>
            <person name="Good R."/>
            <person name="Gotea V."/>
            <person name="Gravely B."/>
            <person name="Greenberg A.J."/>
            <person name="Griffiths-Jones S."/>
            <person name="Gross S."/>
            <person name="Guigo R."/>
            <person name="Gustafson E.A."/>
            <person name="Haerty W."/>
            <person name="Hahn M.W."/>
            <person name="Halligan D.L."/>
            <person name="Halpern A.L."/>
            <person name="Halter G.M."/>
            <person name="Han M.V."/>
            <person name="Heger A."/>
            <person name="Hillier L."/>
            <person name="Hinrichs A.S."/>
            <person name="Holmes I."/>
            <person name="Hoskins R.A."/>
            <person name="Hubisz M.J."/>
            <person name="Hultmark D."/>
            <person name="Huntley M.A."/>
            <person name="Jaffe D.B."/>
            <person name="Jagadeeshan S."/>
            <person name="Jeck W.R."/>
            <person name="Johnson J."/>
            <person name="Jones C.D."/>
            <person name="Jordan W.C."/>
            <person name="Karpen G.H."/>
            <person name="Kataoka E."/>
            <person name="Keightley P.D."/>
            <person name="Kheradpour P."/>
            <person name="Kirkness E.F."/>
            <person name="Koerich L.B."/>
            <person name="Kristiansen K."/>
            <person name="Kudrna D."/>
            <person name="Kulathinal R.J."/>
            <person name="Kumar S."/>
            <person name="Kwok R."/>
            <person name="Lander E."/>
            <person name="Langley C.H."/>
            <person name="Lapoint R."/>
            <person name="Lazzaro B.P."/>
            <person name="Lee S.J."/>
            <person name="Levesque L."/>
            <person name="Li R."/>
            <person name="Lin C.F."/>
            <person name="Lin M.F."/>
            <person name="Lindblad-Toh K."/>
            <person name="Llopart A."/>
            <person name="Long M."/>
            <person name="Low L."/>
            <person name="Lozovsky E."/>
            <person name="Lu J."/>
            <person name="Luo M."/>
            <person name="Machado C.A."/>
            <person name="Makalowski W."/>
            <person name="Marzo M."/>
            <person name="Matsuda M."/>
            <person name="Matzkin L."/>
            <person name="McAllister B."/>
            <person name="McBride C.S."/>
            <person name="McKernan B."/>
            <person name="McKernan K."/>
            <person name="Mendez-Lago M."/>
            <person name="Minx P."/>
            <person name="Mollenhauer M.U."/>
            <person name="Montooth K."/>
            <person name="Mount S.M."/>
            <person name="Mu X."/>
            <person name="Myers E."/>
            <person name="Negre B."/>
            <person name="Newfeld S."/>
            <person name="Nielsen R."/>
            <person name="Noor M.A."/>
            <person name="O'Grady P."/>
            <person name="Pachter L."/>
            <person name="Papaceit M."/>
            <person name="Parisi M.J."/>
            <person name="Parisi M."/>
            <person name="Parts L."/>
            <person name="Pedersen J.S."/>
            <person name="Pesole G."/>
            <person name="Phillippy A.M."/>
            <person name="Ponting C.P."/>
            <person name="Pop M."/>
            <person name="Porcelli D."/>
            <person name="Powell J.R."/>
            <person name="Prohaska S."/>
            <person name="Pruitt K."/>
            <person name="Puig M."/>
            <person name="Quesneville H."/>
            <person name="Ram K.R."/>
            <person name="Rand D."/>
            <person name="Rasmussen M.D."/>
            <person name="Reed L.K."/>
            <person name="Reenan R."/>
            <person name="Reily A."/>
            <person name="Remington K.A."/>
            <person name="Rieger T.T."/>
            <person name="Ritchie M.G."/>
            <person name="Robin C."/>
            <person name="Rogers Y.H."/>
            <person name="Rohde C."/>
            <person name="Rozas J."/>
            <person name="Rubenfield M.J."/>
            <person name="Ruiz A."/>
            <person name="Russo S."/>
            <person name="Salzberg S.L."/>
            <person name="Sanchez-Gracia A."/>
            <person name="Saranga D.J."/>
            <person name="Sato H."/>
            <person name="Schaeffer S.W."/>
            <person name="Schatz M.C."/>
            <person name="Schlenke T."/>
            <person name="Schwartz R."/>
            <person name="Segarra C."/>
            <person name="Singh R.S."/>
            <person name="Sirot L."/>
            <person name="Sirota M."/>
            <person name="Sisneros N.B."/>
            <person name="Smith C.D."/>
            <person name="Smith T.F."/>
            <person name="Spieth J."/>
            <person name="Stage D.E."/>
            <person name="Stark A."/>
            <person name="Stephan W."/>
            <person name="Strausberg R.L."/>
            <person name="Strempel S."/>
            <person name="Sturgill D."/>
            <person name="Sutton G."/>
            <person name="Sutton G.G."/>
            <person name="Tao W."/>
            <person name="Teichmann S."/>
            <person name="Tobari Y.N."/>
            <person name="Tomimura Y."/>
            <person name="Tsolas J.M."/>
            <person name="Valente V.L."/>
            <person name="Venter E."/>
            <person name="Venter J.C."/>
            <person name="Vicario S."/>
            <person name="Vieira F.G."/>
            <person name="Vilella A.J."/>
            <person name="Villasante A."/>
            <person name="Walenz B."/>
            <person name="Wang J."/>
            <person name="Wasserman M."/>
            <person name="Watts T."/>
            <person name="Wilson D."/>
            <person name="Wilson R.K."/>
            <person name="Wing R.A."/>
            <person name="Wolfner M.F."/>
            <person name="Wong A."/>
            <person name="Wong G.K."/>
            <person name="Wu C.I."/>
            <person name="Wu G."/>
            <person name="Yamamoto D."/>
            <person name="Yang H.P."/>
            <person name="Yang S.P."/>
            <person name="Yorke J.A."/>
            <person name="Yoshida K."/>
            <person name="Zdobnov E."/>
            <person name="Zhang P."/>
            <person name="Zhang Y."/>
            <person name="Zimin A.V."/>
            <person name="Baldwin J."/>
            <person name="Abdouelleil A."/>
            <person name="Abdulkadir J."/>
            <person name="Abebe A."/>
            <person name="Abera B."/>
            <person name="Abreu J."/>
            <person name="Acer S.C."/>
            <person name="Aftuck L."/>
            <person name="Alexander A."/>
            <person name="An P."/>
            <person name="Anderson E."/>
            <person name="Anderson S."/>
            <person name="Arachi H."/>
            <person name="Azer M."/>
            <person name="Bachantsang P."/>
            <person name="Barry A."/>
            <person name="Bayul T."/>
            <person name="Berlin A."/>
            <person name="Bessette D."/>
            <person name="Bloom T."/>
            <person name="Blye J."/>
            <person name="Boguslavskiy L."/>
            <person name="Bonnet C."/>
            <person name="Boukhgalter B."/>
            <person name="Bourzgui I."/>
            <person name="Brown A."/>
            <person name="Cahill P."/>
            <person name="Channer S."/>
            <person name="Cheshatsang Y."/>
            <person name="Chuda L."/>
            <person name="Citroen M."/>
            <person name="Collymore A."/>
            <person name="Cooke P."/>
            <person name="Costello M."/>
            <person name="D'Aco K."/>
            <person name="Daza R."/>
            <person name="De Haan G."/>
            <person name="DeGray S."/>
            <person name="DeMaso C."/>
            <person name="Dhargay N."/>
            <person name="Dooley K."/>
            <person name="Dooley E."/>
            <person name="Doricent M."/>
            <person name="Dorje P."/>
            <person name="Dorjee K."/>
            <person name="Dupes A."/>
            <person name="Elong R."/>
            <person name="Falk J."/>
            <person name="Farina A."/>
            <person name="Faro S."/>
            <person name="Ferguson D."/>
            <person name="Fisher S."/>
            <person name="Foley C.D."/>
            <person name="Franke A."/>
            <person name="Friedrich D."/>
            <person name="Gadbois L."/>
            <person name="Gearin G."/>
            <person name="Gearin C.R."/>
            <person name="Giannoukos G."/>
            <person name="Goode T."/>
            <person name="Graham J."/>
            <person name="Grandbois E."/>
            <person name="Grewal S."/>
            <person name="Gyaltsen K."/>
            <person name="Hafez N."/>
            <person name="Hagos B."/>
            <person name="Hall J."/>
            <person name="Henson C."/>
            <person name="Hollinger A."/>
            <person name="Honan T."/>
            <person name="Huard M.D."/>
            <person name="Hughes L."/>
            <person name="Hurhula B."/>
            <person name="Husby M.E."/>
            <person name="Kamat A."/>
            <person name="Kanga B."/>
            <person name="Kashin S."/>
            <person name="Khazanovich D."/>
            <person name="Kisner P."/>
            <person name="Lance K."/>
            <person name="Lara M."/>
            <person name="Lee W."/>
            <person name="Lennon N."/>
            <person name="Letendre F."/>
            <person name="LeVine R."/>
            <person name="Lipovsky A."/>
            <person name="Liu X."/>
            <person name="Liu J."/>
            <person name="Liu S."/>
            <person name="Lokyitsang T."/>
            <person name="Lokyitsang Y."/>
            <person name="Lubonja R."/>
            <person name="Lui A."/>
            <person name="MacDonald P."/>
            <person name="Magnisalis V."/>
            <person name="Maru K."/>
            <person name="Matthews C."/>
            <person name="McCusker W."/>
            <person name="McDonough S."/>
            <person name="Mehta T."/>
            <person name="Meldrim J."/>
            <person name="Meneus L."/>
            <person name="Mihai O."/>
            <person name="Mihalev A."/>
            <person name="Mihova T."/>
            <person name="Mittelman R."/>
            <person name="Mlenga V."/>
            <person name="Montmayeur A."/>
            <person name="Mulrain L."/>
            <person name="Navidi A."/>
            <person name="Naylor J."/>
            <person name="Negash T."/>
            <person name="Nguyen T."/>
            <person name="Nguyen N."/>
            <person name="Nicol R."/>
            <person name="Norbu C."/>
            <person name="Norbu N."/>
            <person name="Novod N."/>
            <person name="O'Neill B."/>
            <person name="Osman S."/>
            <person name="Markiewicz E."/>
            <person name="Oyono O.L."/>
            <person name="Patti C."/>
            <person name="Phunkhang P."/>
            <person name="Pierre F."/>
            <person name="Priest M."/>
            <person name="Raghuraman S."/>
            <person name="Rege F."/>
            <person name="Reyes R."/>
            <person name="Rise C."/>
            <person name="Rogov P."/>
            <person name="Ross K."/>
            <person name="Ryan E."/>
            <person name="Settipalli S."/>
            <person name="Shea T."/>
            <person name="Sherpa N."/>
            <person name="Shi L."/>
            <person name="Shih D."/>
            <person name="Sparrow T."/>
            <person name="Spaulding J."/>
            <person name="Stalker J."/>
            <person name="Stange-Thomann N."/>
            <person name="Stavropoulos S."/>
            <person name="Stone C."/>
            <person name="Strader C."/>
            <person name="Tesfaye S."/>
            <person name="Thomson T."/>
            <person name="Thoulutsang Y."/>
            <person name="Thoulutsang D."/>
            <person name="Topham K."/>
            <person name="Topping I."/>
            <person name="Tsamla T."/>
            <person name="Vassiliev H."/>
            <person name="Vo A."/>
            <person name="Wangchuk T."/>
            <person name="Wangdi T."/>
            <person name="Weiand M."/>
            <person name="Wilkinson J."/>
            <person name="Wilson A."/>
            <person name="Yadav S."/>
            <person name="Young G."/>
            <person name="Yu Q."/>
            <person name="Zembek L."/>
            <person name="Zhong D."/>
            <person name="Zimmer A."/>
            <person name="Zwirko Z."/>
            <person name="Jaffe D.B."/>
            <person name="Alvarez P."/>
            <person name="Brockman W."/>
            <person name="Butler J."/>
            <person name="Chin C."/>
            <person name="Gnerre S."/>
            <person name="Grabherr M."/>
            <person name="Kleber M."/>
            <person name="Mauceli E."/>
            <person name="MacCallum I."/>
        </authorList>
    </citation>
    <scope>NUCLEOTIDE SEQUENCE [LARGE SCALE GENOMIC DNA]</scope>
    <source>
        <strain evidence="3">Tucson 15081-1352.22</strain>
    </source>
</reference>
<accession>A0A0Q9X6A5</accession>
<evidence type="ECO:0000256" key="1">
    <source>
        <dbReference type="SAM" id="Phobius"/>
    </source>
</evidence>
<dbReference type="EMBL" id="CH933807">
    <property type="protein sequence ID" value="KRG03517.1"/>
    <property type="molecule type" value="Genomic_DNA"/>
</dbReference>